<evidence type="ECO:0000313" key="9">
    <source>
        <dbReference type="Proteomes" id="UP000054498"/>
    </source>
</evidence>
<evidence type="ECO:0000256" key="4">
    <source>
        <dbReference type="ARBA" id="ARBA00022989"/>
    </source>
</evidence>
<comment type="subcellular location">
    <subcellularLocation>
        <location evidence="1">Membrane</location>
        <topology evidence="1">Multi-pass membrane protein</topology>
    </subcellularLocation>
</comment>
<feature type="region of interest" description="Disordered" evidence="6">
    <location>
        <begin position="166"/>
        <end position="209"/>
    </location>
</feature>
<feature type="transmembrane region" description="Helical" evidence="7">
    <location>
        <begin position="228"/>
        <end position="248"/>
    </location>
</feature>
<gene>
    <name evidence="8" type="ORF">MNEG_13932</name>
</gene>
<dbReference type="RefSeq" id="XP_013893050.1">
    <property type="nucleotide sequence ID" value="XM_014037596.1"/>
</dbReference>
<dbReference type="InterPro" id="IPR036259">
    <property type="entry name" value="MFS_trans_sf"/>
</dbReference>
<keyword evidence="9" id="KW-1185">Reference proteome</keyword>
<feature type="compositionally biased region" description="Gly residues" evidence="6">
    <location>
        <begin position="198"/>
        <end position="209"/>
    </location>
</feature>
<accession>A0A0D2MG10</accession>
<keyword evidence="3 7" id="KW-0812">Transmembrane</keyword>
<dbReference type="GO" id="GO:0022857">
    <property type="term" value="F:transmembrane transporter activity"/>
    <property type="evidence" value="ECO:0007669"/>
    <property type="project" value="InterPro"/>
</dbReference>
<organism evidence="8 9">
    <name type="scientific">Monoraphidium neglectum</name>
    <dbReference type="NCBI Taxonomy" id="145388"/>
    <lineage>
        <taxon>Eukaryota</taxon>
        <taxon>Viridiplantae</taxon>
        <taxon>Chlorophyta</taxon>
        <taxon>core chlorophytes</taxon>
        <taxon>Chlorophyceae</taxon>
        <taxon>CS clade</taxon>
        <taxon>Sphaeropleales</taxon>
        <taxon>Selenastraceae</taxon>
        <taxon>Monoraphidium</taxon>
    </lineage>
</organism>
<evidence type="ECO:0000256" key="2">
    <source>
        <dbReference type="ARBA" id="ARBA00005982"/>
    </source>
</evidence>
<dbReference type="OrthoDB" id="8904098at2759"/>
<dbReference type="GO" id="GO:0016020">
    <property type="term" value="C:membrane"/>
    <property type="evidence" value="ECO:0007669"/>
    <property type="project" value="UniProtKB-SubCell"/>
</dbReference>
<dbReference type="EMBL" id="KK104359">
    <property type="protein sequence ID" value="KIY94030.1"/>
    <property type="molecule type" value="Genomic_DNA"/>
</dbReference>
<feature type="transmembrane region" description="Helical" evidence="7">
    <location>
        <begin position="348"/>
        <end position="366"/>
    </location>
</feature>
<feature type="compositionally biased region" description="Gly residues" evidence="6">
    <location>
        <begin position="123"/>
        <end position="139"/>
    </location>
</feature>
<sequence>MGCAVLLFLAGSGRYSPFSPAAAAAAAATVAAAAAAAGSPLRAARLVPARPHAPPACLLLRRRLSPMARVVKVVTAAMRSRLRPKTAPQAGSPIPGYTAIDSSDPDDNLGISALRQPGPYSPAGGGPRSRLGGGGGGAAGRQTPRPQSGGSKSYRWLEDAITEWADSQGAPGSHAGGGVGGYTRKQARARGSGRRGPGRGMGWGAGGAESGARGVVEEVKLVLRLLPIFWTTAIYWTLYGFMGTFFIAQGSLMDNAISIPWPFWGGGGGGSPTGGAGRRLLEADITRGGGGGGDGPGGDENGGFVIRIPSATMALFNTGAIILLVPLYDKVVDPWLTKMGRKLTLLQKIGWGMMVAALAMLYAAGIESWRLSLFRSSHGGDDPGPVAGGGDGGGGGDYERVAINIMWQSPAYILVGASEVLASVGQLEFFYDQARRLSRFGGPLM</sequence>
<reference evidence="8 9" key="1">
    <citation type="journal article" date="2013" name="BMC Genomics">
        <title>Reconstruction of the lipid metabolism for the microalga Monoraphidium neglectum from its genome sequence reveals characteristics suitable for biofuel production.</title>
        <authorList>
            <person name="Bogen C."/>
            <person name="Al-Dilaimi A."/>
            <person name="Albersmeier A."/>
            <person name="Wichmann J."/>
            <person name="Grundmann M."/>
            <person name="Rupp O."/>
            <person name="Lauersen K.J."/>
            <person name="Blifernez-Klassen O."/>
            <person name="Kalinowski J."/>
            <person name="Goesmann A."/>
            <person name="Mussgnug J.H."/>
            <person name="Kruse O."/>
        </authorList>
    </citation>
    <scope>NUCLEOTIDE SEQUENCE [LARGE SCALE GENOMIC DNA]</scope>
    <source>
        <strain evidence="8 9">SAG 48.87</strain>
    </source>
</reference>
<proteinExistence type="inferred from homology"/>
<dbReference type="GeneID" id="25731444"/>
<dbReference type="PANTHER" id="PTHR11654">
    <property type="entry name" value="OLIGOPEPTIDE TRANSPORTER-RELATED"/>
    <property type="match status" value="1"/>
</dbReference>
<evidence type="ECO:0000313" key="8">
    <source>
        <dbReference type="EMBL" id="KIY94030.1"/>
    </source>
</evidence>
<evidence type="ECO:0000256" key="7">
    <source>
        <dbReference type="SAM" id="Phobius"/>
    </source>
</evidence>
<dbReference type="Pfam" id="PF00854">
    <property type="entry name" value="PTR2"/>
    <property type="match status" value="1"/>
</dbReference>
<name>A0A0D2MG10_9CHLO</name>
<keyword evidence="4 7" id="KW-1133">Transmembrane helix</keyword>
<dbReference type="KEGG" id="mng:MNEG_13932"/>
<evidence type="ECO:0000256" key="1">
    <source>
        <dbReference type="ARBA" id="ARBA00004141"/>
    </source>
</evidence>
<comment type="similarity">
    <text evidence="2">Belongs to the major facilitator superfamily. Proton-dependent oligopeptide transporter (POT/PTR) (TC 2.A.17) family.</text>
</comment>
<evidence type="ECO:0000256" key="5">
    <source>
        <dbReference type="ARBA" id="ARBA00023136"/>
    </source>
</evidence>
<dbReference type="Gene3D" id="1.20.1250.20">
    <property type="entry name" value="MFS general substrate transporter like domains"/>
    <property type="match status" value="1"/>
</dbReference>
<dbReference type="InterPro" id="IPR000109">
    <property type="entry name" value="POT_fam"/>
</dbReference>
<evidence type="ECO:0000256" key="6">
    <source>
        <dbReference type="SAM" id="MobiDB-lite"/>
    </source>
</evidence>
<feature type="compositionally biased region" description="Basic residues" evidence="6">
    <location>
        <begin position="185"/>
        <end position="197"/>
    </location>
</feature>
<feature type="region of interest" description="Disordered" evidence="6">
    <location>
        <begin position="82"/>
        <end position="152"/>
    </location>
</feature>
<dbReference type="Proteomes" id="UP000054498">
    <property type="component" value="Unassembled WGS sequence"/>
</dbReference>
<protein>
    <submittedName>
        <fullName evidence="8">Uncharacterized protein</fullName>
    </submittedName>
</protein>
<feature type="transmembrane region" description="Helical" evidence="7">
    <location>
        <begin position="311"/>
        <end position="328"/>
    </location>
</feature>
<dbReference type="AlphaFoldDB" id="A0A0D2MG10"/>
<keyword evidence="5 7" id="KW-0472">Membrane</keyword>
<evidence type="ECO:0000256" key="3">
    <source>
        <dbReference type="ARBA" id="ARBA00022692"/>
    </source>
</evidence>